<dbReference type="Proteomes" id="UP000294813">
    <property type="component" value="Unassembled WGS sequence"/>
</dbReference>
<accession>A0A4R2RVA3</accession>
<evidence type="ECO:0000256" key="1">
    <source>
        <dbReference type="SAM" id="Phobius"/>
    </source>
</evidence>
<keyword evidence="1" id="KW-0812">Transmembrane</keyword>
<dbReference type="AlphaFoldDB" id="A0A4R2RVA3"/>
<evidence type="ECO:0000313" key="3">
    <source>
        <dbReference type="Proteomes" id="UP000294813"/>
    </source>
</evidence>
<name>A0A4R2RVA3_9FIRM</name>
<evidence type="ECO:0000313" key="2">
    <source>
        <dbReference type="EMBL" id="TCP63861.1"/>
    </source>
</evidence>
<reference evidence="2 3" key="1">
    <citation type="submission" date="2019-03" db="EMBL/GenBank/DDBJ databases">
        <title>Genomic Encyclopedia of Type Strains, Phase IV (KMG-IV): sequencing the most valuable type-strain genomes for metagenomic binning, comparative biology and taxonomic classification.</title>
        <authorList>
            <person name="Goeker M."/>
        </authorList>
    </citation>
    <scope>NUCLEOTIDE SEQUENCE [LARGE SCALE GENOMIC DNA]</scope>
    <source>
        <strain evidence="2 3">DSM 11170</strain>
    </source>
</reference>
<sequence>MNDQPYLFSGNHLLLVLIVIGIVGFFLFGGFGREQDPCR</sequence>
<keyword evidence="3" id="KW-1185">Reference proteome</keyword>
<proteinExistence type="predicted"/>
<keyword evidence="1" id="KW-1133">Transmembrane helix</keyword>
<organism evidence="2 3">
    <name type="scientific">Heliophilum fasciatum</name>
    <dbReference type="NCBI Taxonomy" id="35700"/>
    <lineage>
        <taxon>Bacteria</taxon>
        <taxon>Bacillati</taxon>
        <taxon>Bacillota</taxon>
        <taxon>Clostridia</taxon>
        <taxon>Eubacteriales</taxon>
        <taxon>Heliobacteriaceae</taxon>
        <taxon>Heliophilum</taxon>
    </lineage>
</organism>
<keyword evidence="1" id="KW-0472">Membrane</keyword>
<gene>
    <name evidence="2" type="ORF">EDD73_1148</name>
</gene>
<comment type="caution">
    <text evidence="2">The sequence shown here is derived from an EMBL/GenBank/DDBJ whole genome shotgun (WGS) entry which is preliminary data.</text>
</comment>
<feature type="transmembrane region" description="Helical" evidence="1">
    <location>
        <begin position="12"/>
        <end position="31"/>
    </location>
</feature>
<dbReference type="EMBL" id="SLXT01000014">
    <property type="protein sequence ID" value="TCP63861.1"/>
    <property type="molecule type" value="Genomic_DNA"/>
</dbReference>
<protein>
    <submittedName>
        <fullName evidence="2">Uncharacterized protein</fullName>
    </submittedName>
</protein>